<organism evidence="2 3">
    <name type="scientific">Westerdykella ornata</name>
    <dbReference type="NCBI Taxonomy" id="318751"/>
    <lineage>
        <taxon>Eukaryota</taxon>
        <taxon>Fungi</taxon>
        <taxon>Dikarya</taxon>
        <taxon>Ascomycota</taxon>
        <taxon>Pezizomycotina</taxon>
        <taxon>Dothideomycetes</taxon>
        <taxon>Pleosporomycetidae</taxon>
        <taxon>Pleosporales</taxon>
        <taxon>Sporormiaceae</taxon>
        <taxon>Westerdykella</taxon>
    </lineage>
</organism>
<dbReference type="GO" id="GO:0004497">
    <property type="term" value="F:monooxygenase activity"/>
    <property type="evidence" value="ECO:0007669"/>
    <property type="project" value="InterPro"/>
</dbReference>
<dbReference type="Gene3D" id="1.10.630.10">
    <property type="entry name" value="Cytochrome P450"/>
    <property type="match status" value="1"/>
</dbReference>
<evidence type="ECO:0000313" key="3">
    <source>
        <dbReference type="Proteomes" id="UP000800097"/>
    </source>
</evidence>
<dbReference type="GO" id="GO:0005506">
    <property type="term" value="F:iron ion binding"/>
    <property type="evidence" value="ECO:0007669"/>
    <property type="project" value="InterPro"/>
</dbReference>
<dbReference type="PANTHER" id="PTHR24306">
    <property type="match status" value="1"/>
</dbReference>
<dbReference type="EMBL" id="ML986523">
    <property type="protein sequence ID" value="KAF2272299.1"/>
    <property type="molecule type" value="Genomic_DNA"/>
</dbReference>
<evidence type="ECO:0000256" key="1">
    <source>
        <dbReference type="SAM" id="MobiDB-lite"/>
    </source>
</evidence>
<gene>
    <name evidence="2" type="ORF">EI97DRAFT_406550</name>
</gene>
<dbReference type="AlphaFoldDB" id="A0A6A6JAS2"/>
<keyword evidence="3" id="KW-1185">Reference proteome</keyword>
<protein>
    <recommendedName>
        <fullName evidence="4">Cytochrome P450</fullName>
    </recommendedName>
</protein>
<feature type="compositionally biased region" description="Acidic residues" evidence="1">
    <location>
        <begin position="341"/>
        <end position="353"/>
    </location>
</feature>
<dbReference type="Proteomes" id="UP000800097">
    <property type="component" value="Unassembled WGS sequence"/>
</dbReference>
<sequence length="647" mass="71487">MISSKTLFLGVHTSNGIIRNLFLPLCHLLLFSPFALLALRHYRLDQQILEHVPEDYKTPDIWPQVFIAIIAVLLATRIISGSNSGLGKIDGKRRVQLLPFWIPGFRHWGNLVFGGETWLKSVRETSITNVVAYSPSGMKHNIVLSAPFLDLILGASASLEEADLIKWTLMHNAFGLPQNVKSKYFQIHSAIAEVCETEVFKGVKLTELTSTFLRSVSEALPDFITFNSSLVDQLQWERVANVELTDGTEEVECDLFALTNEFLCKVIIPLITGPQFPESYDLLATDLAVLNRYFYALSLGLPRFFPLPGLPGASLAKKRLLQNLSRLCKDLTTPPPKREIADDESASGEETDADTPTPLTALNDLFSQHDLPMQARAAITLELLHRIMSKAVPLAFWTLLHIYRQSSSDEQSTPLQTIRTETSTWAQAIQPPSIHPSFPAPPAISFSSLSPCFNPSSLPYLRACLFESRRLYNASITTAKITKPIIVTDPSSTSAGGGAPFELEPHTHLDIGLSQRLINISTAEYLSPDEWNPSRSTFAHSQAPVPLSATVFDDSEELVTAMLLPFVAGVCQLWEIGVAPKRGLWEEVMEKQAEASGEGGKGKGGKRKEGVWVVPGAVDGGSVMIPKGDVRVRVRRREGLERKRRGM</sequence>
<accession>A0A6A6JAS2</accession>
<dbReference type="InterPro" id="IPR036396">
    <property type="entry name" value="Cyt_P450_sf"/>
</dbReference>
<name>A0A6A6JAS2_WESOR</name>
<evidence type="ECO:0008006" key="4">
    <source>
        <dbReference type="Google" id="ProtNLM"/>
    </source>
</evidence>
<dbReference type="OrthoDB" id="3366823at2759"/>
<dbReference type="PANTHER" id="PTHR24306:SF7">
    <property type="entry name" value="AHBB"/>
    <property type="match status" value="1"/>
</dbReference>
<dbReference type="RefSeq" id="XP_033649838.1">
    <property type="nucleotide sequence ID" value="XM_033796593.1"/>
</dbReference>
<evidence type="ECO:0000313" key="2">
    <source>
        <dbReference type="EMBL" id="KAF2272299.1"/>
    </source>
</evidence>
<feature type="region of interest" description="Disordered" evidence="1">
    <location>
        <begin position="331"/>
        <end position="359"/>
    </location>
</feature>
<reference evidence="2" key="1">
    <citation type="journal article" date="2020" name="Stud. Mycol.">
        <title>101 Dothideomycetes genomes: a test case for predicting lifestyles and emergence of pathogens.</title>
        <authorList>
            <person name="Haridas S."/>
            <person name="Albert R."/>
            <person name="Binder M."/>
            <person name="Bloem J."/>
            <person name="Labutti K."/>
            <person name="Salamov A."/>
            <person name="Andreopoulos B."/>
            <person name="Baker S."/>
            <person name="Barry K."/>
            <person name="Bills G."/>
            <person name="Bluhm B."/>
            <person name="Cannon C."/>
            <person name="Castanera R."/>
            <person name="Culley D."/>
            <person name="Daum C."/>
            <person name="Ezra D."/>
            <person name="Gonzalez J."/>
            <person name="Henrissat B."/>
            <person name="Kuo A."/>
            <person name="Liang C."/>
            <person name="Lipzen A."/>
            <person name="Lutzoni F."/>
            <person name="Magnuson J."/>
            <person name="Mondo S."/>
            <person name="Nolan M."/>
            <person name="Ohm R."/>
            <person name="Pangilinan J."/>
            <person name="Park H.-J."/>
            <person name="Ramirez L."/>
            <person name="Alfaro M."/>
            <person name="Sun H."/>
            <person name="Tritt A."/>
            <person name="Yoshinaga Y."/>
            <person name="Zwiers L.-H."/>
            <person name="Turgeon B."/>
            <person name="Goodwin S."/>
            <person name="Spatafora J."/>
            <person name="Crous P."/>
            <person name="Grigoriev I."/>
        </authorList>
    </citation>
    <scope>NUCLEOTIDE SEQUENCE</scope>
    <source>
        <strain evidence="2">CBS 379.55</strain>
    </source>
</reference>
<dbReference type="GeneID" id="54549768"/>
<dbReference type="SUPFAM" id="SSF48264">
    <property type="entry name" value="Cytochrome P450"/>
    <property type="match status" value="1"/>
</dbReference>
<dbReference type="GO" id="GO:0020037">
    <property type="term" value="F:heme binding"/>
    <property type="evidence" value="ECO:0007669"/>
    <property type="project" value="InterPro"/>
</dbReference>
<proteinExistence type="predicted"/>
<dbReference type="GO" id="GO:0016705">
    <property type="term" value="F:oxidoreductase activity, acting on paired donors, with incorporation or reduction of molecular oxygen"/>
    <property type="evidence" value="ECO:0007669"/>
    <property type="project" value="InterPro"/>
</dbReference>